<organism evidence="4 5">
    <name type="scientific">Paramecium pentaurelia</name>
    <dbReference type="NCBI Taxonomy" id="43138"/>
    <lineage>
        <taxon>Eukaryota</taxon>
        <taxon>Sar</taxon>
        <taxon>Alveolata</taxon>
        <taxon>Ciliophora</taxon>
        <taxon>Intramacronucleata</taxon>
        <taxon>Oligohymenophorea</taxon>
        <taxon>Peniculida</taxon>
        <taxon>Parameciidae</taxon>
        <taxon>Paramecium</taxon>
    </lineage>
</organism>
<dbReference type="PANTHER" id="PTHR28663">
    <property type="entry name" value="COILED-COIL DOMAIN-CONTAINING PROTEIN 173"/>
    <property type="match status" value="1"/>
</dbReference>
<reference evidence="4" key="1">
    <citation type="submission" date="2021-01" db="EMBL/GenBank/DDBJ databases">
        <authorList>
            <consortium name="Genoscope - CEA"/>
            <person name="William W."/>
        </authorList>
    </citation>
    <scope>NUCLEOTIDE SEQUENCE</scope>
</reference>
<dbReference type="InterPro" id="IPR043597">
    <property type="entry name" value="TPH_dom"/>
</dbReference>
<evidence type="ECO:0000313" key="4">
    <source>
        <dbReference type="EMBL" id="CAD8167614.1"/>
    </source>
</evidence>
<evidence type="ECO:0000313" key="5">
    <source>
        <dbReference type="Proteomes" id="UP000689195"/>
    </source>
</evidence>
<feature type="coiled-coil region" evidence="2">
    <location>
        <begin position="133"/>
        <end position="242"/>
    </location>
</feature>
<keyword evidence="1 2" id="KW-0175">Coiled coil</keyword>
<accession>A0A8S1UT00</accession>
<feature type="coiled-coil region" evidence="2">
    <location>
        <begin position="270"/>
        <end position="342"/>
    </location>
</feature>
<name>A0A8S1UT00_9CILI</name>
<comment type="caution">
    <text evidence="4">The sequence shown here is derived from an EMBL/GenBank/DDBJ whole genome shotgun (WGS) entry which is preliminary data.</text>
</comment>
<dbReference type="Pfam" id="PF13868">
    <property type="entry name" value="TPH"/>
    <property type="match status" value="1"/>
</dbReference>
<sequence>MSQEPRAQTVGAFDNKISSVVPLSQLRRIQQNCFGTQENFGLIQKMELHAKSQERVKRWPNTINALRKKKDQTRFERFKADEEERRRQEEEEALYQAQVKQEILEKANRQIYEANPRVRQFQSKLLITDVIQERDAQVELNKYKKTILEMKEEAHHEEVLENVARLQQIEEIKQEEMRKKKMEQRKILKQQHDEMVNNHIKQIQNDRIEGQLNKAKAEQLIKDEEEAENERKRKRLANIEEVKKGNEEIKEQKQLQKIKEQEDDERIRAYAEKKEKIMEMRKKREELKFKEKQEQRQRLIDAQIAKLESIEHEHQRILNKQIQEAEIKAEEVERIKREKQIQLKKRIDESRKITSEFRARDSEQRVKNDKEFQEYWKQRAEELKKMEDDENEQIRQRRVQLKNFQLTQIEEKQKLREQQILQELDEAEEILRKKECCSRTFTSWAQRAVEEWQSNGKNVYPMLKELTAQQQL</sequence>
<evidence type="ECO:0000259" key="3">
    <source>
        <dbReference type="Pfam" id="PF13868"/>
    </source>
</evidence>
<dbReference type="AlphaFoldDB" id="A0A8S1UT00"/>
<keyword evidence="5" id="KW-1185">Reference proteome</keyword>
<dbReference type="InterPro" id="IPR039986">
    <property type="entry name" value="CFAP210"/>
</dbReference>
<dbReference type="PANTHER" id="PTHR28663:SF1">
    <property type="entry name" value="CILIA- AND FLAGELLA- ASSOCIATED PROTEIN 210"/>
    <property type="match status" value="1"/>
</dbReference>
<protein>
    <recommendedName>
        <fullName evidence="3">Trichohyalin-plectin-homology domain-containing protein</fullName>
    </recommendedName>
</protein>
<evidence type="ECO:0000256" key="1">
    <source>
        <dbReference type="ARBA" id="ARBA00023054"/>
    </source>
</evidence>
<gene>
    <name evidence="4" type="ORF">PPENT_87.1.T0470209</name>
</gene>
<feature type="domain" description="Trichohyalin-plectin-homology" evidence="3">
    <location>
        <begin position="111"/>
        <end position="451"/>
    </location>
</feature>
<dbReference type="OrthoDB" id="331765at2759"/>
<dbReference type="EMBL" id="CAJJDO010000047">
    <property type="protein sequence ID" value="CAD8167614.1"/>
    <property type="molecule type" value="Genomic_DNA"/>
</dbReference>
<proteinExistence type="predicted"/>
<dbReference type="Proteomes" id="UP000689195">
    <property type="component" value="Unassembled WGS sequence"/>
</dbReference>
<evidence type="ECO:0000256" key="2">
    <source>
        <dbReference type="SAM" id="Coils"/>
    </source>
</evidence>